<feature type="compositionally biased region" description="Polar residues" evidence="1">
    <location>
        <begin position="166"/>
        <end position="184"/>
    </location>
</feature>
<feature type="compositionally biased region" description="Polar residues" evidence="1">
    <location>
        <begin position="7"/>
        <end position="24"/>
    </location>
</feature>
<proteinExistence type="predicted"/>
<dbReference type="AlphaFoldDB" id="A0A7S3PZ31"/>
<feature type="region of interest" description="Disordered" evidence="1">
    <location>
        <begin position="160"/>
        <end position="228"/>
    </location>
</feature>
<gene>
    <name evidence="2" type="ORF">CDEB00056_LOCUS5077</name>
</gene>
<evidence type="ECO:0000313" key="2">
    <source>
        <dbReference type="EMBL" id="CAE0460236.1"/>
    </source>
</evidence>
<accession>A0A7S3PZ31</accession>
<protein>
    <submittedName>
        <fullName evidence="2">Uncharacterized protein</fullName>
    </submittedName>
</protein>
<reference evidence="2" key="1">
    <citation type="submission" date="2021-01" db="EMBL/GenBank/DDBJ databases">
        <authorList>
            <person name="Corre E."/>
            <person name="Pelletier E."/>
            <person name="Niang G."/>
            <person name="Scheremetjew M."/>
            <person name="Finn R."/>
            <person name="Kale V."/>
            <person name="Holt S."/>
            <person name="Cochrane G."/>
            <person name="Meng A."/>
            <person name="Brown T."/>
            <person name="Cohen L."/>
        </authorList>
    </citation>
    <scope>NUCLEOTIDE SEQUENCE</scope>
    <source>
        <strain evidence="2">MM31A-1</strain>
    </source>
</reference>
<evidence type="ECO:0000256" key="1">
    <source>
        <dbReference type="SAM" id="MobiDB-lite"/>
    </source>
</evidence>
<feature type="compositionally biased region" description="Low complexity" evidence="1">
    <location>
        <begin position="25"/>
        <end position="35"/>
    </location>
</feature>
<organism evidence="2">
    <name type="scientific">Chaetoceros debilis</name>
    <dbReference type="NCBI Taxonomy" id="122233"/>
    <lineage>
        <taxon>Eukaryota</taxon>
        <taxon>Sar</taxon>
        <taxon>Stramenopiles</taxon>
        <taxon>Ochrophyta</taxon>
        <taxon>Bacillariophyta</taxon>
        <taxon>Coscinodiscophyceae</taxon>
        <taxon>Chaetocerotophycidae</taxon>
        <taxon>Chaetocerotales</taxon>
        <taxon>Chaetocerotaceae</taxon>
        <taxon>Chaetoceros</taxon>
    </lineage>
</organism>
<sequence length="228" mass="25870">MPPRGNDNASSHAHHTFGTNETFDNNNKLPTPTLPNSPFIELCVDGESSTNLRSTKIEPQHLKGANSSLNKSILKNDSTKRNNKTVKFKNAQIRTFPQVLGDHPCCSTGLPISLAWMHSSEHTISIDAHEQIKMNSPRRSRRELRLNDSRRREILQMQKSCMAASESPSNMPLSSGTTGNNIMTTPHIYSKEELRRTERKLSRQRQQRQSSRRRSLVNQFFAPPVKVE</sequence>
<feature type="compositionally biased region" description="Basic and acidic residues" evidence="1">
    <location>
        <begin position="189"/>
        <end position="201"/>
    </location>
</feature>
<name>A0A7S3PZ31_9STRA</name>
<dbReference type="EMBL" id="HBIO01006876">
    <property type="protein sequence ID" value="CAE0460236.1"/>
    <property type="molecule type" value="Transcribed_RNA"/>
</dbReference>
<feature type="compositionally biased region" description="Basic residues" evidence="1">
    <location>
        <begin position="202"/>
        <end position="215"/>
    </location>
</feature>
<feature type="region of interest" description="Disordered" evidence="1">
    <location>
        <begin position="1"/>
        <end position="35"/>
    </location>
</feature>